<dbReference type="AlphaFoldDB" id="A0A0B6YPC6"/>
<comment type="subcellular location">
    <subcellularLocation>
        <location evidence="1">Cytoplasm</location>
        <location evidence="1">Cytoskeleton</location>
    </subcellularLocation>
</comment>
<protein>
    <recommendedName>
        <fullName evidence="7">F-BAR domain-containing protein</fullName>
    </recommendedName>
</protein>
<dbReference type="InterPro" id="IPR031160">
    <property type="entry name" value="F_BAR_dom"/>
</dbReference>
<name>A0A0B6YPC6_9EUPU</name>
<dbReference type="GO" id="GO:0005886">
    <property type="term" value="C:plasma membrane"/>
    <property type="evidence" value="ECO:0007669"/>
    <property type="project" value="TreeGrafter"/>
</dbReference>
<dbReference type="PANTHER" id="PTHR23065:SF7">
    <property type="entry name" value="NOSTRIN, ISOFORM H"/>
    <property type="match status" value="1"/>
</dbReference>
<dbReference type="Pfam" id="PF00611">
    <property type="entry name" value="FCH"/>
    <property type="match status" value="1"/>
</dbReference>
<dbReference type="PROSITE" id="PS51741">
    <property type="entry name" value="F_BAR"/>
    <property type="match status" value="1"/>
</dbReference>
<evidence type="ECO:0000259" key="7">
    <source>
        <dbReference type="PROSITE" id="PS51741"/>
    </source>
</evidence>
<evidence type="ECO:0000256" key="2">
    <source>
        <dbReference type="ARBA" id="ARBA00022490"/>
    </source>
</evidence>
<keyword evidence="2" id="KW-0963">Cytoplasm</keyword>
<dbReference type="GO" id="GO:0043226">
    <property type="term" value="C:organelle"/>
    <property type="evidence" value="ECO:0007669"/>
    <property type="project" value="UniProtKB-ARBA"/>
</dbReference>
<dbReference type="GO" id="GO:0005737">
    <property type="term" value="C:cytoplasm"/>
    <property type="evidence" value="ECO:0007669"/>
    <property type="project" value="TreeGrafter"/>
</dbReference>
<dbReference type="PANTHER" id="PTHR23065">
    <property type="entry name" value="PROLINE-SERINE-THREONINE PHOSPHATASE INTERACTING PROTEIN 1"/>
    <property type="match status" value="1"/>
</dbReference>
<feature type="domain" description="F-BAR" evidence="7">
    <location>
        <begin position="33"/>
        <end position="210"/>
    </location>
</feature>
<evidence type="ECO:0000256" key="3">
    <source>
        <dbReference type="ARBA" id="ARBA00022553"/>
    </source>
</evidence>
<dbReference type="Gene3D" id="1.20.1270.60">
    <property type="entry name" value="Arfaptin homology (AH) domain/BAR domain"/>
    <property type="match status" value="1"/>
</dbReference>
<feature type="compositionally biased region" description="Basic and acidic residues" evidence="6">
    <location>
        <begin position="189"/>
        <end position="203"/>
    </location>
</feature>
<dbReference type="InterPro" id="IPR027267">
    <property type="entry name" value="AH/BAR_dom_sf"/>
</dbReference>
<keyword evidence="3" id="KW-0597">Phosphoprotein</keyword>
<reference evidence="8" key="1">
    <citation type="submission" date="2014-12" db="EMBL/GenBank/DDBJ databases">
        <title>Insight into the proteome of Arion vulgaris.</title>
        <authorList>
            <person name="Aradska J."/>
            <person name="Bulat T."/>
            <person name="Smidak R."/>
            <person name="Sarate P."/>
            <person name="Gangsoo J."/>
            <person name="Sialana F."/>
            <person name="Bilban M."/>
            <person name="Lubec G."/>
        </authorList>
    </citation>
    <scope>NUCLEOTIDE SEQUENCE</scope>
    <source>
        <tissue evidence="8">Skin</tissue>
    </source>
</reference>
<dbReference type="EMBL" id="HACG01011117">
    <property type="protein sequence ID" value="CEK57982.1"/>
    <property type="molecule type" value="Transcribed_RNA"/>
</dbReference>
<dbReference type="InterPro" id="IPR001060">
    <property type="entry name" value="FCH_dom"/>
</dbReference>
<dbReference type="SUPFAM" id="SSF103657">
    <property type="entry name" value="BAR/IMD domain-like"/>
    <property type="match status" value="1"/>
</dbReference>
<feature type="non-terminal residue" evidence="8">
    <location>
        <position position="1"/>
    </location>
</feature>
<feature type="non-terminal residue" evidence="8">
    <location>
        <position position="210"/>
    </location>
</feature>
<dbReference type="SMART" id="SM00055">
    <property type="entry name" value="FCH"/>
    <property type="match status" value="1"/>
</dbReference>
<sequence length="210" mass="23608">SLMMASELGEPHLYQGIDLEFPPTKHRPLTDPTAIFPEFFFGSDGFEELRKFIKQGSEFSKEISVILQERSEAEITYAKSLSKIAAKILRVCGGGIGTVSEGWKSIGTTMEQEADLHKCLSSGFMEDISKPLKGFVEVQIKARKPLEAMVDKAFKNLMDRRAEEFKFKKQSYSCCRDYEKAESAVSDAKSSKGKDVGKFEKKSKQLHTML</sequence>
<evidence type="ECO:0000313" key="8">
    <source>
        <dbReference type="EMBL" id="CEK57982.1"/>
    </source>
</evidence>
<gene>
    <name evidence="8" type="primary">ORF31630</name>
</gene>
<keyword evidence="4" id="KW-0206">Cytoskeleton</keyword>
<keyword evidence="5" id="KW-0175">Coiled coil</keyword>
<evidence type="ECO:0000256" key="4">
    <source>
        <dbReference type="ARBA" id="ARBA00023212"/>
    </source>
</evidence>
<organism evidence="8">
    <name type="scientific">Arion vulgaris</name>
    <dbReference type="NCBI Taxonomy" id="1028688"/>
    <lineage>
        <taxon>Eukaryota</taxon>
        <taxon>Metazoa</taxon>
        <taxon>Spiralia</taxon>
        <taxon>Lophotrochozoa</taxon>
        <taxon>Mollusca</taxon>
        <taxon>Gastropoda</taxon>
        <taxon>Heterobranchia</taxon>
        <taxon>Euthyneura</taxon>
        <taxon>Panpulmonata</taxon>
        <taxon>Eupulmonata</taxon>
        <taxon>Stylommatophora</taxon>
        <taxon>Helicina</taxon>
        <taxon>Arionoidea</taxon>
        <taxon>Arionidae</taxon>
        <taxon>Arion</taxon>
    </lineage>
</organism>
<proteinExistence type="predicted"/>
<evidence type="ECO:0000256" key="1">
    <source>
        <dbReference type="ARBA" id="ARBA00004245"/>
    </source>
</evidence>
<accession>A0A0B6YPC6</accession>
<evidence type="ECO:0000256" key="6">
    <source>
        <dbReference type="SAM" id="MobiDB-lite"/>
    </source>
</evidence>
<evidence type="ECO:0000256" key="5">
    <source>
        <dbReference type="PROSITE-ProRule" id="PRU01077"/>
    </source>
</evidence>
<feature type="region of interest" description="Disordered" evidence="6">
    <location>
        <begin position="182"/>
        <end position="210"/>
    </location>
</feature>